<accession>A0A2D6YLE3</accession>
<reference evidence="3" key="1">
    <citation type="submission" date="2017-09" db="EMBL/GenBank/DDBJ databases">
        <title>The Reconstruction of 2,631 Draft Metagenome-Assembled Genomes from the Global Oceans.</title>
        <authorList>
            <person name="Tully B.J."/>
            <person name="Graham E.D."/>
            <person name="Heidelberg J.F."/>
        </authorList>
    </citation>
    <scope>NUCLEOTIDE SEQUENCE [LARGE SCALE GENOMIC DNA]</scope>
</reference>
<feature type="region of interest" description="Disordered" evidence="1">
    <location>
        <begin position="69"/>
        <end position="125"/>
    </location>
</feature>
<evidence type="ECO:0000313" key="2">
    <source>
        <dbReference type="EMBL" id="MAH64016.1"/>
    </source>
</evidence>
<gene>
    <name evidence="2" type="ORF">CMN54_11345</name>
</gene>
<evidence type="ECO:0000313" key="3">
    <source>
        <dbReference type="Proteomes" id="UP000226525"/>
    </source>
</evidence>
<dbReference type="AlphaFoldDB" id="A0A2D6YLE3"/>
<dbReference type="Proteomes" id="UP000226525">
    <property type="component" value="Unassembled WGS sequence"/>
</dbReference>
<protein>
    <submittedName>
        <fullName evidence="2">Uncharacterized protein</fullName>
    </submittedName>
</protein>
<proteinExistence type="predicted"/>
<name>A0A2D6YLE3_9DELT</name>
<evidence type="ECO:0000256" key="1">
    <source>
        <dbReference type="SAM" id="MobiDB-lite"/>
    </source>
</evidence>
<feature type="compositionally biased region" description="Polar residues" evidence="1">
    <location>
        <begin position="104"/>
        <end position="115"/>
    </location>
</feature>
<organism evidence="2 3">
    <name type="scientific">SAR324 cluster bacterium</name>
    <dbReference type="NCBI Taxonomy" id="2024889"/>
    <lineage>
        <taxon>Bacteria</taxon>
        <taxon>Deltaproteobacteria</taxon>
        <taxon>SAR324 cluster</taxon>
    </lineage>
</organism>
<feature type="compositionally biased region" description="Polar residues" evidence="1">
    <location>
        <begin position="69"/>
        <end position="83"/>
    </location>
</feature>
<sequence length="203" mass="23382">MKENLTSFPNSPNSSFRMDQDSLTREYIDSLRSEIIELRQQLQIACAEKSQLLQLFLGQASSLQASLNPVTNQSSANPPVQRTKTPERADDLQGNLPTPATARTIDTTSIKNSQPKLEPPKKEKTDAPIWQPVRRAKAFADEVPVPLLVRRYVQEINNHQIPIGHAELRPMWEWLQWQGMFLDRQNRESARETLKRMRKQLKN</sequence>
<dbReference type="EMBL" id="NZEX01000127">
    <property type="protein sequence ID" value="MAH64016.1"/>
    <property type="molecule type" value="Genomic_DNA"/>
</dbReference>
<comment type="caution">
    <text evidence="2">The sequence shown here is derived from an EMBL/GenBank/DDBJ whole genome shotgun (WGS) entry which is preliminary data.</text>
</comment>